<feature type="domain" description="YdhG-like" evidence="1">
    <location>
        <begin position="8"/>
        <end position="104"/>
    </location>
</feature>
<keyword evidence="3" id="KW-1185">Reference proteome</keyword>
<evidence type="ECO:0000313" key="2">
    <source>
        <dbReference type="EMBL" id="NSX55004.1"/>
    </source>
</evidence>
<organism evidence="2 3">
    <name type="scientific">Parasulfitobacter algicola</name>
    <dbReference type="NCBI Taxonomy" id="2614809"/>
    <lineage>
        <taxon>Bacteria</taxon>
        <taxon>Pseudomonadati</taxon>
        <taxon>Pseudomonadota</taxon>
        <taxon>Alphaproteobacteria</taxon>
        <taxon>Rhodobacterales</taxon>
        <taxon>Roseobacteraceae</taxon>
        <taxon>Parasulfitobacter</taxon>
    </lineage>
</organism>
<accession>A0ABX2IQ48</accession>
<dbReference type="RefSeq" id="WP_174137586.1">
    <property type="nucleotide sequence ID" value="NZ_JABUFE010000004.1"/>
</dbReference>
<name>A0ABX2IQ48_9RHOB</name>
<dbReference type="InterPro" id="IPR014922">
    <property type="entry name" value="YdhG-like"/>
</dbReference>
<proteinExistence type="predicted"/>
<protein>
    <submittedName>
        <fullName evidence="2">DUF1801 domain-containing protein</fullName>
    </submittedName>
</protein>
<reference evidence="2 3" key="1">
    <citation type="submission" date="2020-06" db="EMBL/GenBank/DDBJ databases">
        <title>Sulfitobacter algicola sp. nov., isolated from green algae.</title>
        <authorList>
            <person name="Wang C."/>
        </authorList>
    </citation>
    <scope>NUCLEOTIDE SEQUENCE [LARGE SCALE GENOMIC DNA]</scope>
    <source>
        <strain evidence="2 3">1151</strain>
    </source>
</reference>
<evidence type="ECO:0000259" key="1">
    <source>
        <dbReference type="Pfam" id="PF08818"/>
    </source>
</evidence>
<evidence type="ECO:0000313" key="3">
    <source>
        <dbReference type="Proteomes" id="UP000777935"/>
    </source>
</evidence>
<dbReference type="SUPFAM" id="SSF159888">
    <property type="entry name" value="YdhG-like"/>
    <property type="match status" value="1"/>
</dbReference>
<dbReference type="EMBL" id="JABUFE010000004">
    <property type="protein sequence ID" value="NSX55004.1"/>
    <property type="molecule type" value="Genomic_DNA"/>
</dbReference>
<dbReference type="Pfam" id="PF08818">
    <property type="entry name" value="DUF1801"/>
    <property type="match status" value="1"/>
</dbReference>
<gene>
    <name evidence="2" type="ORF">HRQ87_09340</name>
</gene>
<dbReference type="Proteomes" id="UP000777935">
    <property type="component" value="Unassembled WGS sequence"/>
</dbReference>
<sequence>MDNTESEDITNAIKEIIDQIEPDVRYVPKYGGEVIALDPNDDSKFVGGIFSYKDHVSLEFSEGSLFDDPDKFLEGKGKSRRHLKFMSVDDVDAKGTRRFLKQALEP</sequence>
<comment type="caution">
    <text evidence="2">The sequence shown here is derived from an EMBL/GenBank/DDBJ whole genome shotgun (WGS) entry which is preliminary data.</text>
</comment>